<dbReference type="RefSeq" id="WP_236088298.1">
    <property type="nucleotide sequence ID" value="NZ_JAKGSG010000022.1"/>
</dbReference>
<evidence type="ECO:0000256" key="3">
    <source>
        <dbReference type="ARBA" id="ARBA00022989"/>
    </source>
</evidence>
<dbReference type="InterPro" id="IPR032808">
    <property type="entry name" value="DoxX"/>
</dbReference>
<keyword evidence="7" id="KW-1185">Reference proteome</keyword>
<feature type="transmembrane region" description="Helical" evidence="5">
    <location>
        <begin position="44"/>
        <end position="64"/>
    </location>
</feature>
<accession>A0AA41UAW0</accession>
<evidence type="ECO:0000256" key="1">
    <source>
        <dbReference type="ARBA" id="ARBA00004141"/>
    </source>
</evidence>
<sequence>MLVASVVVSALLALVTFASGGNKIVRNKTFVTQLTGLGVPEKYIPVLGTLLVAGGAGLVLGIWWAPLGIAAAAALALYFLGAVVTHLRAGDTKGVVPVVVLTLLSAAALVLRVLSL</sequence>
<dbReference type="GO" id="GO:0016020">
    <property type="term" value="C:membrane"/>
    <property type="evidence" value="ECO:0007669"/>
    <property type="project" value="UniProtKB-SubCell"/>
</dbReference>
<evidence type="ECO:0000313" key="6">
    <source>
        <dbReference type="EMBL" id="MCF4120524.1"/>
    </source>
</evidence>
<keyword evidence="2 5" id="KW-0812">Transmembrane</keyword>
<comment type="subcellular location">
    <subcellularLocation>
        <location evidence="1">Membrane</location>
        <topology evidence="1">Multi-pass membrane protein</topology>
    </subcellularLocation>
</comment>
<keyword evidence="4 5" id="KW-0472">Membrane</keyword>
<dbReference type="AlphaFoldDB" id="A0AA41UAW0"/>
<reference evidence="6" key="1">
    <citation type="submission" date="2022-01" db="EMBL/GenBank/DDBJ databases">
        <title>Antribacter sp. nov., isolated from Guizhou of China.</title>
        <authorList>
            <person name="Chengliang C."/>
            <person name="Ya Z."/>
        </authorList>
    </citation>
    <scope>NUCLEOTIDE SEQUENCE</scope>
    <source>
        <strain evidence="6">KLBMP 9083</strain>
    </source>
</reference>
<evidence type="ECO:0000256" key="2">
    <source>
        <dbReference type="ARBA" id="ARBA00022692"/>
    </source>
</evidence>
<evidence type="ECO:0000256" key="4">
    <source>
        <dbReference type="ARBA" id="ARBA00023136"/>
    </source>
</evidence>
<gene>
    <name evidence="6" type="ORF">L1785_06000</name>
</gene>
<comment type="caution">
    <text evidence="6">The sequence shown here is derived from an EMBL/GenBank/DDBJ whole genome shotgun (WGS) entry which is preliminary data.</text>
</comment>
<evidence type="ECO:0000313" key="7">
    <source>
        <dbReference type="Proteomes" id="UP001165405"/>
    </source>
</evidence>
<dbReference type="EMBL" id="JAKGSG010000022">
    <property type="protein sequence ID" value="MCF4120524.1"/>
    <property type="molecule type" value="Genomic_DNA"/>
</dbReference>
<feature type="transmembrane region" description="Helical" evidence="5">
    <location>
        <begin position="95"/>
        <end position="114"/>
    </location>
</feature>
<organism evidence="6 7">
    <name type="scientific">Antribacter soli</name>
    <dbReference type="NCBI Taxonomy" id="2910976"/>
    <lineage>
        <taxon>Bacteria</taxon>
        <taxon>Bacillati</taxon>
        <taxon>Actinomycetota</taxon>
        <taxon>Actinomycetes</taxon>
        <taxon>Micrococcales</taxon>
        <taxon>Promicromonosporaceae</taxon>
        <taxon>Antribacter</taxon>
    </lineage>
</organism>
<dbReference type="Pfam" id="PF13564">
    <property type="entry name" value="DoxX_2"/>
    <property type="match status" value="1"/>
</dbReference>
<dbReference type="Proteomes" id="UP001165405">
    <property type="component" value="Unassembled WGS sequence"/>
</dbReference>
<proteinExistence type="predicted"/>
<keyword evidence="3 5" id="KW-1133">Transmembrane helix</keyword>
<evidence type="ECO:0000256" key="5">
    <source>
        <dbReference type="SAM" id="Phobius"/>
    </source>
</evidence>
<feature type="transmembrane region" description="Helical" evidence="5">
    <location>
        <begin position="69"/>
        <end position="89"/>
    </location>
</feature>
<name>A0AA41UAW0_9MICO</name>
<protein>
    <submittedName>
        <fullName evidence="6">DoxX family protein</fullName>
    </submittedName>
</protein>